<keyword evidence="3" id="KW-1185">Reference proteome</keyword>
<evidence type="ECO:0000313" key="2">
    <source>
        <dbReference type="EMBL" id="OQE23163.1"/>
    </source>
</evidence>
<sequence>MGPSPTCRSWEDNQSLHSTFIPITIMILGATPLELLGVDSTEAGHPSQAASSSPNTENDPQKHSSNIKNEPGAQKPAAEAKGSSNKPGEGAKASKLAS</sequence>
<protein>
    <submittedName>
        <fullName evidence="2">Uncharacterized protein</fullName>
    </submittedName>
</protein>
<proteinExistence type="predicted"/>
<organism evidence="2 3">
    <name type="scientific">Penicillium steckii</name>
    <dbReference type="NCBI Taxonomy" id="303698"/>
    <lineage>
        <taxon>Eukaryota</taxon>
        <taxon>Fungi</taxon>
        <taxon>Dikarya</taxon>
        <taxon>Ascomycota</taxon>
        <taxon>Pezizomycotina</taxon>
        <taxon>Eurotiomycetes</taxon>
        <taxon>Eurotiomycetidae</taxon>
        <taxon>Eurotiales</taxon>
        <taxon>Aspergillaceae</taxon>
        <taxon>Penicillium</taxon>
    </lineage>
</organism>
<dbReference type="AlphaFoldDB" id="A0A1V6TC63"/>
<feature type="compositionally biased region" description="Polar residues" evidence="1">
    <location>
        <begin position="48"/>
        <end position="68"/>
    </location>
</feature>
<comment type="caution">
    <text evidence="2">The sequence shown here is derived from an EMBL/GenBank/DDBJ whole genome shotgun (WGS) entry which is preliminary data.</text>
</comment>
<dbReference type="OrthoDB" id="10463751at2759"/>
<feature type="region of interest" description="Disordered" evidence="1">
    <location>
        <begin position="38"/>
        <end position="98"/>
    </location>
</feature>
<evidence type="ECO:0000313" key="3">
    <source>
        <dbReference type="Proteomes" id="UP000191285"/>
    </source>
</evidence>
<evidence type="ECO:0000256" key="1">
    <source>
        <dbReference type="SAM" id="MobiDB-lite"/>
    </source>
</evidence>
<name>A0A1V6TC63_9EURO</name>
<dbReference type="Proteomes" id="UP000191285">
    <property type="component" value="Unassembled WGS sequence"/>
</dbReference>
<gene>
    <name evidence="2" type="ORF">PENSTE_c009G00482</name>
</gene>
<dbReference type="EMBL" id="MLKD01000009">
    <property type="protein sequence ID" value="OQE23163.1"/>
    <property type="molecule type" value="Genomic_DNA"/>
</dbReference>
<accession>A0A1V6TC63</accession>
<reference evidence="3" key="1">
    <citation type="journal article" date="2017" name="Nat. Microbiol.">
        <title>Global analysis of biosynthetic gene clusters reveals vast potential of secondary metabolite production in Penicillium species.</title>
        <authorList>
            <person name="Nielsen J.C."/>
            <person name="Grijseels S."/>
            <person name="Prigent S."/>
            <person name="Ji B."/>
            <person name="Dainat J."/>
            <person name="Nielsen K.F."/>
            <person name="Frisvad J.C."/>
            <person name="Workman M."/>
            <person name="Nielsen J."/>
        </authorList>
    </citation>
    <scope>NUCLEOTIDE SEQUENCE [LARGE SCALE GENOMIC DNA]</scope>
    <source>
        <strain evidence="3">IBT 24891</strain>
    </source>
</reference>